<gene>
    <name evidence="1" type="ORF">ACFR9S_07700</name>
</gene>
<organism evidence="1 2">
    <name type="scientific">Halolamina salina</name>
    <dbReference type="NCBI Taxonomy" id="1220023"/>
    <lineage>
        <taxon>Archaea</taxon>
        <taxon>Methanobacteriati</taxon>
        <taxon>Methanobacteriota</taxon>
        <taxon>Stenosarchaea group</taxon>
        <taxon>Halobacteria</taxon>
        <taxon>Halobacteriales</taxon>
        <taxon>Haloferacaceae</taxon>
    </lineage>
</organism>
<evidence type="ECO:0000313" key="1">
    <source>
        <dbReference type="EMBL" id="MFD1526187.1"/>
    </source>
</evidence>
<proteinExistence type="predicted"/>
<keyword evidence="2" id="KW-1185">Reference proteome</keyword>
<name>A0ABD6B5I2_9EURY</name>
<sequence>MTGPPEDPPEARRLDDFYEIAVDGRTVLRVEEISEFKQSAVDDAVIAHVLSGVGEAIAEDIEEEHGKTPEEVIEAAEPEVAEFDPDVGEWE</sequence>
<dbReference type="AlphaFoldDB" id="A0ABD6B5I2"/>
<reference evidence="1 2" key="1">
    <citation type="journal article" date="2019" name="Int. J. Syst. Evol. Microbiol.">
        <title>The Global Catalogue of Microorganisms (GCM) 10K type strain sequencing project: providing services to taxonomists for standard genome sequencing and annotation.</title>
        <authorList>
            <consortium name="The Broad Institute Genomics Platform"/>
            <consortium name="The Broad Institute Genome Sequencing Center for Infectious Disease"/>
            <person name="Wu L."/>
            <person name="Ma J."/>
        </authorList>
    </citation>
    <scope>NUCLEOTIDE SEQUENCE [LARGE SCALE GENOMIC DNA]</scope>
    <source>
        <strain evidence="1 2">CGMCC 1.12285</strain>
    </source>
</reference>
<accession>A0ABD6B5I2</accession>
<evidence type="ECO:0000313" key="2">
    <source>
        <dbReference type="Proteomes" id="UP001597111"/>
    </source>
</evidence>
<dbReference type="EMBL" id="JBHUDH010000071">
    <property type="protein sequence ID" value="MFD1526187.1"/>
    <property type="molecule type" value="Genomic_DNA"/>
</dbReference>
<dbReference type="Proteomes" id="UP001597111">
    <property type="component" value="Unassembled WGS sequence"/>
</dbReference>
<dbReference type="RefSeq" id="WP_379731111.1">
    <property type="nucleotide sequence ID" value="NZ_JBHSWZ010000053.1"/>
</dbReference>
<comment type="caution">
    <text evidence="1">The sequence shown here is derived from an EMBL/GenBank/DDBJ whole genome shotgun (WGS) entry which is preliminary data.</text>
</comment>
<protein>
    <submittedName>
        <fullName evidence="1">Uncharacterized protein</fullName>
    </submittedName>
</protein>